<evidence type="ECO:0000313" key="9">
    <source>
        <dbReference type="EMBL" id="GMM52771.1"/>
    </source>
</evidence>
<gene>
    <name evidence="9" type="ORF">DASB73_037340</name>
</gene>
<keyword evidence="5" id="KW-0479">Metal-binding</keyword>
<dbReference type="NCBIfam" id="TIGR00856">
    <property type="entry name" value="pyrC_dimer"/>
    <property type="match status" value="1"/>
</dbReference>
<evidence type="ECO:0000256" key="4">
    <source>
        <dbReference type="ARBA" id="ARBA00012860"/>
    </source>
</evidence>
<evidence type="ECO:0000256" key="1">
    <source>
        <dbReference type="ARBA" id="ARBA00001947"/>
    </source>
</evidence>
<dbReference type="EC" id="3.5.2.3" evidence="4"/>
<evidence type="ECO:0000256" key="7">
    <source>
        <dbReference type="ARBA" id="ARBA00022833"/>
    </source>
</evidence>
<dbReference type="GO" id="GO:0006207">
    <property type="term" value="P:'de novo' pyrimidine nucleobase biosynthetic process"/>
    <property type="evidence" value="ECO:0007669"/>
    <property type="project" value="TreeGrafter"/>
</dbReference>
<dbReference type="PROSITE" id="PS00483">
    <property type="entry name" value="DIHYDROOROTASE_2"/>
    <property type="match status" value="1"/>
</dbReference>
<dbReference type="HAMAP" id="MF_00219">
    <property type="entry name" value="PyrC_classII"/>
    <property type="match status" value="1"/>
</dbReference>
<keyword evidence="6" id="KW-0378">Hydrolase</keyword>
<accession>A0AAV5RML9</accession>
<dbReference type="Gene3D" id="3.20.20.140">
    <property type="entry name" value="Metal-dependent hydrolases"/>
    <property type="match status" value="1"/>
</dbReference>
<organism evidence="9 10">
    <name type="scientific">Starmerella bacillaris</name>
    <name type="common">Yeast</name>
    <name type="synonym">Candida zemplinina</name>
    <dbReference type="NCBI Taxonomy" id="1247836"/>
    <lineage>
        <taxon>Eukaryota</taxon>
        <taxon>Fungi</taxon>
        <taxon>Dikarya</taxon>
        <taxon>Ascomycota</taxon>
        <taxon>Saccharomycotina</taxon>
        <taxon>Dipodascomycetes</taxon>
        <taxon>Dipodascales</taxon>
        <taxon>Trichomonascaceae</taxon>
        <taxon>Starmerella</taxon>
    </lineage>
</organism>
<reference evidence="9 10" key="1">
    <citation type="journal article" date="2023" name="Elife">
        <title>Identification of key yeast species and microbe-microbe interactions impacting larval growth of Drosophila in the wild.</title>
        <authorList>
            <person name="Mure A."/>
            <person name="Sugiura Y."/>
            <person name="Maeda R."/>
            <person name="Honda K."/>
            <person name="Sakurai N."/>
            <person name="Takahashi Y."/>
            <person name="Watada M."/>
            <person name="Katoh T."/>
            <person name="Gotoh A."/>
            <person name="Gotoh Y."/>
            <person name="Taniguchi I."/>
            <person name="Nakamura K."/>
            <person name="Hayashi T."/>
            <person name="Katayama T."/>
            <person name="Uemura T."/>
            <person name="Hattori Y."/>
        </authorList>
    </citation>
    <scope>NUCLEOTIDE SEQUENCE [LARGE SCALE GENOMIC DNA]</scope>
    <source>
        <strain evidence="9 10">SB-73</strain>
    </source>
</reference>
<dbReference type="PANTHER" id="PTHR43137">
    <property type="entry name" value="DIHYDROOROTASE"/>
    <property type="match status" value="1"/>
</dbReference>
<dbReference type="SUPFAM" id="SSF51556">
    <property type="entry name" value="Metallo-dependent hydrolases"/>
    <property type="match status" value="1"/>
</dbReference>
<keyword evidence="7" id="KW-0862">Zinc</keyword>
<evidence type="ECO:0000313" key="10">
    <source>
        <dbReference type="Proteomes" id="UP001362899"/>
    </source>
</evidence>
<dbReference type="GO" id="GO:0006221">
    <property type="term" value="P:pyrimidine nucleotide biosynthetic process"/>
    <property type="evidence" value="ECO:0007669"/>
    <property type="project" value="UniProtKB-KW"/>
</dbReference>
<protein>
    <recommendedName>
        <fullName evidence="4">dihydroorotase</fullName>
        <ecNumber evidence="4">3.5.2.3</ecNumber>
    </recommendedName>
</protein>
<comment type="pathway">
    <text evidence="2">Pyrimidine metabolism; UMP biosynthesis via de novo pathway; (S)-dihydroorotate from bicarbonate: step 3/3.</text>
</comment>
<keyword evidence="8" id="KW-0665">Pyrimidine biosynthesis</keyword>
<dbReference type="InterPro" id="IPR004721">
    <property type="entry name" value="DHOdimr"/>
</dbReference>
<dbReference type="InterPro" id="IPR032466">
    <property type="entry name" value="Metal_Hydrolase"/>
</dbReference>
<comment type="caution">
    <text evidence="9">The sequence shown here is derived from an EMBL/GenBank/DDBJ whole genome shotgun (WGS) entry which is preliminary data.</text>
</comment>
<dbReference type="FunFam" id="3.20.20.140:FF:000041">
    <property type="entry name" value="Dihydroorotase, variant"/>
    <property type="match status" value="1"/>
</dbReference>
<comment type="cofactor">
    <cofactor evidence="1">
        <name>Zn(2+)</name>
        <dbReference type="ChEBI" id="CHEBI:29105"/>
    </cofactor>
</comment>
<dbReference type="PROSITE" id="PS00482">
    <property type="entry name" value="DIHYDROOROTASE_1"/>
    <property type="match status" value="1"/>
</dbReference>
<evidence type="ECO:0000256" key="3">
    <source>
        <dbReference type="ARBA" id="ARBA00005631"/>
    </source>
</evidence>
<dbReference type="PANTHER" id="PTHR43137:SF1">
    <property type="entry name" value="DIHYDROOROTASE"/>
    <property type="match status" value="1"/>
</dbReference>
<evidence type="ECO:0000256" key="8">
    <source>
        <dbReference type="ARBA" id="ARBA00022975"/>
    </source>
</evidence>
<dbReference type="GO" id="GO:0004151">
    <property type="term" value="F:dihydroorotase activity"/>
    <property type="evidence" value="ECO:0007669"/>
    <property type="project" value="UniProtKB-EC"/>
</dbReference>
<name>A0AAV5RML9_STABA</name>
<dbReference type="PIRSF" id="PIRSF001237">
    <property type="entry name" value="DHOdimr"/>
    <property type="match status" value="1"/>
</dbReference>
<dbReference type="AlphaFoldDB" id="A0AAV5RML9"/>
<dbReference type="GO" id="GO:0046872">
    <property type="term" value="F:metal ion binding"/>
    <property type="evidence" value="ECO:0007669"/>
    <property type="project" value="UniProtKB-KW"/>
</dbReference>
<evidence type="ECO:0000256" key="5">
    <source>
        <dbReference type="ARBA" id="ARBA00022723"/>
    </source>
</evidence>
<keyword evidence="10" id="KW-1185">Reference proteome</keyword>
<dbReference type="Proteomes" id="UP001362899">
    <property type="component" value="Unassembled WGS sequence"/>
</dbReference>
<comment type="similarity">
    <text evidence="3">Belongs to the metallo-dependent hydrolases superfamily. DHOase family. Class II DHOase subfamily.</text>
</comment>
<dbReference type="InterPro" id="IPR002195">
    <property type="entry name" value="Dihydroorotase_CS"/>
</dbReference>
<evidence type="ECO:0000256" key="2">
    <source>
        <dbReference type="ARBA" id="ARBA00004880"/>
    </source>
</evidence>
<dbReference type="EMBL" id="BTGC01000008">
    <property type="protein sequence ID" value="GMM52771.1"/>
    <property type="molecule type" value="Genomic_DNA"/>
</dbReference>
<sequence>MSIDLGRPGDFHVHLRDGAMAELVTPQVHSGGASVCYVMPNLVPPLDNVPAVLDYHKKLQAIDNRPKYLMSLYLSPNITPETIREAKSKNIYGVKCYPAGVTTNSAHGVGSYEPFFPVFAEMEKCDLVLNLHGECPSTGNINVMNAEPEFLPTLKMLHQRFPKLRIILEHCTTRAAVEAVKECGDTVAATITCHHLFLTVDSWGGNAFNFCKPVAKFPDDRQALIDAATSGSPKFFFGSDSAPHPLEAKTKGKNASAGVFTQNASIAYISEAFHQSGNMENLKKFVTDNGKKFYKIDDSELGKETVRLVKRPNKIPEVIEHEGVVVVPFMAGETLEYSVEWV</sequence>
<dbReference type="GO" id="GO:0005737">
    <property type="term" value="C:cytoplasm"/>
    <property type="evidence" value="ECO:0007669"/>
    <property type="project" value="TreeGrafter"/>
</dbReference>
<proteinExistence type="inferred from homology"/>
<evidence type="ECO:0000256" key="6">
    <source>
        <dbReference type="ARBA" id="ARBA00022801"/>
    </source>
</evidence>